<keyword evidence="2" id="KW-1133">Transmembrane helix</keyword>
<dbReference type="Pfam" id="PF00884">
    <property type="entry name" value="Sulfatase"/>
    <property type="match status" value="1"/>
</dbReference>
<dbReference type="EC" id="3.1.6.6" evidence="4"/>
<evidence type="ECO:0000259" key="3">
    <source>
        <dbReference type="Pfam" id="PF00884"/>
    </source>
</evidence>
<feature type="compositionally biased region" description="Pro residues" evidence="1">
    <location>
        <begin position="534"/>
        <end position="543"/>
    </location>
</feature>
<feature type="transmembrane region" description="Helical" evidence="2">
    <location>
        <begin position="91"/>
        <end position="110"/>
    </location>
</feature>
<dbReference type="Gene3D" id="3.40.720.10">
    <property type="entry name" value="Alkaline Phosphatase, subunit A"/>
    <property type="match status" value="1"/>
</dbReference>
<feature type="domain" description="Sulfatase N-terminal" evidence="3">
    <location>
        <begin position="187"/>
        <end position="513"/>
    </location>
</feature>
<keyword evidence="2" id="KW-0812">Transmembrane</keyword>
<dbReference type="GO" id="GO:0047753">
    <property type="term" value="F:choline-sulfatase activity"/>
    <property type="evidence" value="ECO:0007669"/>
    <property type="project" value="UniProtKB-EC"/>
</dbReference>
<dbReference type="EMBL" id="CP042997">
    <property type="protein sequence ID" value="QEH32392.1"/>
    <property type="molecule type" value="Genomic_DNA"/>
</dbReference>
<dbReference type="Proteomes" id="UP000324233">
    <property type="component" value="Chromosome"/>
</dbReference>
<dbReference type="InterPro" id="IPR052701">
    <property type="entry name" value="GAG_Ulvan_Degrading_Sulfatases"/>
</dbReference>
<evidence type="ECO:0000313" key="5">
    <source>
        <dbReference type="Proteomes" id="UP000324233"/>
    </source>
</evidence>
<dbReference type="PANTHER" id="PTHR43751:SF3">
    <property type="entry name" value="SULFATASE N-TERMINAL DOMAIN-CONTAINING PROTEIN"/>
    <property type="match status" value="1"/>
</dbReference>
<evidence type="ECO:0000313" key="4">
    <source>
        <dbReference type="EMBL" id="QEH32392.1"/>
    </source>
</evidence>
<keyword evidence="2" id="KW-0472">Membrane</keyword>
<feature type="region of interest" description="Disordered" evidence="1">
    <location>
        <begin position="530"/>
        <end position="552"/>
    </location>
</feature>
<feature type="region of interest" description="Disordered" evidence="1">
    <location>
        <begin position="655"/>
        <end position="676"/>
    </location>
</feature>
<dbReference type="RefSeq" id="WP_148591537.1">
    <property type="nucleotide sequence ID" value="NZ_CP042997.1"/>
</dbReference>
<gene>
    <name evidence="4" type="primary">betC_2</name>
    <name evidence="4" type="ORF">OJF2_08620</name>
</gene>
<accession>A0A5B9VVX5</accession>
<sequence length="676" mass="73334">MGDAAPRTPPDEPARLRLGPAVTLSMAVWLGLCAGYLDLSLIVVKKLALNKEGSFRAARDFPWTVPLGHVVLMLALGAVVAFVSWRRPRWTPPWAAAWLMGMMAFWAALLRLPISPWAGLALAFGMGKLFSDLVAARGFGPRVGWTRRSLAVFACVLAACFAGSTGRRMIGEVRAVAGLPPAPASAPNVLFVVWDTVRSVSLSSYGYEPETTPNLSRWAQRGVQFEKALAPSPWTYPSHASFFTGRWPFQINAQWKFSLDTPDPTLAEYLQSRGYQTAGFVGNTNSCNYETALDRGFIHYDDYALTPRALLTRTVPGRWMLENLLLLVDPYERKWANLQSRGAEGINGAFLGWLDRRRADRPFFAFLNFFDAHEPYVAPAGFAGRFGVAPQGLKDQQMLVDFIGMPKQLLTPRDLEMLRGSYESCIASLDDRFGRLMDSLEEKGLLQNTIVVLTADHGEAFAEHGIFTHSYAVEIQEVGVPLLILAPGAPGGRKEPTAVSLRDLPATVVELAGLGDGSPFPGRSLAACWRAPAGQPPDQPPSPALSEKADETVFPSPHGEGPNLGNVQFSVVSPFGIQYVRNGDGRESIYNLWRDPAAGVNMISFPEMAPLLPKLRGMLLDVITAERASAEVEGGYMAAYRDRLADVVRADAGRAVTPTEGVATEAGASGAEAGGQ</sequence>
<feature type="transmembrane region" description="Helical" evidence="2">
    <location>
        <begin position="65"/>
        <end position="85"/>
    </location>
</feature>
<dbReference type="SUPFAM" id="SSF53649">
    <property type="entry name" value="Alkaline phosphatase-like"/>
    <property type="match status" value="1"/>
</dbReference>
<protein>
    <submittedName>
        <fullName evidence="4">Choline-sulfatase</fullName>
        <ecNumber evidence="4">3.1.6.6</ecNumber>
    </submittedName>
</protein>
<dbReference type="KEGG" id="agv:OJF2_08620"/>
<dbReference type="OrthoDB" id="217306at2"/>
<evidence type="ECO:0000256" key="2">
    <source>
        <dbReference type="SAM" id="Phobius"/>
    </source>
</evidence>
<dbReference type="PANTHER" id="PTHR43751">
    <property type="entry name" value="SULFATASE"/>
    <property type="match status" value="1"/>
</dbReference>
<name>A0A5B9VVX5_9BACT</name>
<dbReference type="AlphaFoldDB" id="A0A5B9VVX5"/>
<dbReference type="CDD" id="cd16148">
    <property type="entry name" value="sulfatase_like"/>
    <property type="match status" value="1"/>
</dbReference>
<organism evidence="4 5">
    <name type="scientific">Aquisphaera giovannonii</name>
    <dbReference type="NCBI Taxonomy" id="406548"/>
    <lineage>
        <taxon>Bacteria</taxon>
        <taxon>Pseudomonadati</taxon>
        <taxon>Planctomycetota</taxon>
        <taxon>Planctomycetia</taxon>
        <taxon>Isosphaerales</taxon>
        <taxon>Isosphaeraceae</taxon>
        <taxon>Aquisphaera</taxon>
    </lineage>
</organism>
<feature type="transmembrane region" description="Helical" evidence="2">
    <location>
        <begin position="20"/>
        <end position="44"/>
    </location>
</feature>
<dbReference type="InterPro" id="IPR017850">
    <property type="entry name" value="Alkaline_phosphatase_core_sf"/>
</dbReference>
<dbReference type="InterPro" id="IPR000917">
    <property type="entry name" value="Sulfatase_N"/>
</dbReference>
<keyword evidence="4" id="KW-0378">Hydrolase</keyword>
<keyword evidence="5" id="KW-1185">Reference proteome</keyword>
<proteinExistence type="predicted"/>
<evidence type="ECO:0000256" key="1">
    <source>
        <dbReference type="SAM" id="MobiDB-lite"/>
    </source>
</evidence>
<reference evidence="4 5" key="1">
    <citation type="submission" date="2019-08" db="EMBL/GenBank/DDBJ databases">
        <title>Deep-cultivation of Planctomycetes and their phenomic and genomic characterization uncovers novel biology.</title>
        <authorList>
            <person name="Wiegand S."/>
            <person name="Jogler M."/>
            <person name="Boedeker C."/>
            <person name="Pinto D."/>
            <person name="Vollmers J."/>
            <person name="Rivas-Marin E."/>
            <person name="Kohn T."/>
            <person name="Peeters S.H."/>
            <person name="Heuer A."/>
            <person name="Rast P."/>
            <person name="Oberbeckmann S."/>
            <person name="Bunk B."/>
            <person name="Jeske O."/>
            <person name="Meyerdierks A."/>
            <person name="Storesund J.E."/>
            <person name="Kallscheuer N."/>
            <person name="Luecker S."/>
            <person name="Lage O.M."/>
            <person name="Pohl T."/>
            <person name="Merkel B.J."/>
            <person name="Hornburger P."/>
            <person name="Mueller R.-W."/>
            <person name="Bruemmer F."/>
            <person name="Labrenz M."/>
            <person name="Spormann A.M."/>
            <person name="Op den Camp H."/>
            <person name="Overmann J."/>
            <person name="Amann R."/>
            <person name="Jetten M.S.M."/>
            <person name="Mascher T."/>
            <person name="Medema M.H."/>
            <person name="Devos D.P."/>
            <person name="Kaster A.-K."/>
            <person name="Ovreas L."/>
            <person name="Rohde M."/>
            <person name="Galperin M.Y."/>
            <person name="Jogler C."/>
        </authorList>
    </citation>
    <scope>NUCLEOTIDE SEQUENCE [LARGE SCALE GENOMIC DNA]</scope>
    <source>
        <strain evidence="4 5">OJF2</strain>
    </source>
</reference>